<evidence type="ECO:0000256" key="1">
    <source>
        <dbReference type="SAM" id="Phobius"/>
    </source>
</evidence>
<proteinExistence type="predicted"/>
<sequence>MIQGQNKCYTNSVKVLAQQTFRRKFYEEKILVIFILYLIMSIFLYPLRESIWYQLFYTIAYMIAVIIYFALTKKKGAKK</sequence>
<feature type="transmembrane region" description="Helical" evidence="1">
    <location>
        <begin position="53"/>
        <end position="71"/>
    </location>
</feature>
<keyword evidence="1" id="KW-1133">Transmembrane helix</keyword>
<evidence type="ECO:0000313" key="3">
    <source>
        <dbReference type="Proteomes" id="UP000193388"/>
    </source>
</evidence>
<evidence type="ECO:0000313" key="2">
    <source>
        <dbReference type="EMBL" id="ORP04682.1"/>
    </source>
</evidence>
<keyword evidence="1" id="KW-0812">Transmembrane</keyword>
<keyword evidence="1" id="KW-0472">Membrane</keyword>
<gene>
    <name evidence="2" type="ORF">B7693_01090</name>
</gene>
<evidence type="ECO:0008006" key="4">
    <source>
        <dbReference type="Google" id="ProtNLM"/>
    </source>
</evidence>
<dbReference type="EMBL" id="NCVM01000020">
    <property type="protein sequence ID" value="ORP04682.1"/>
    <property type="molecule type" value="Genomic_DNA"/>
</dbReference>
<reference evidence="2 3" key="1">
    <citation type="journal article" date="2016" name="Eur. J. Clin. Microbiol. Infect. Dis.">
        <title>Whole genome sequencing as a tool for phylogenetic analysis of clinical strains of Mitis group streptococci.</title>
        <authorList>
            <person name="Rasmussen L.H."/>
            <person name="Dargis R."/>
            <person name="Hojholt K."/>
            <person name="Christensen J.J."/>
            <person name="Skovgaard O."/>
            <person name="Justesen U.S."/>
            <person name="Rosenvinge F.S."/>
            <person name="Moser C."/>
            <person name="Lukjancenko O."/>
            <person name="Rasmussen S."/>
            <person name="Nielsen X.C."/>
        </authorList>
    </citation>
    <scope>NUCLEOTIDE SEQUENCE [LARGE SCALE GENOMIC DNA]</scope>
    <source>
        <strain evidence="2 3">B_5756_13</strain>
    </source>
</reference>
<organism evidence="2 3">
    <name type="scientific">Streptococcus mitis</name>
    <dbReference type="NCBI Taxonomy" id="28037"/>
    <lineage>
        <taxon>Bacteria</taxon>
        <taxon>Bacillati</taxon>
        <taxon>Bacillota</taxon>
        <taxon>Bacilli</taxon>
        <taxon>Lactobacillales</taxon>
        <taxon>Streptococcaceae</taxon>
        <taxon>Streptococcus</taxon>
        <taxon>Streptococcus mitis group</taxon>
    </lineage>
</organism>
<accession>A0A1X1KZM7</accession>
<dbReference type="AlphaFoldDB" id="A0A1X1KZM7"/>
<name>A0A1X1KZM7_STRMT</name>
<protein>
    <recommendedName>
        <fullName evidence="4">Bacteriocin immunity protein</fullName>
    </recommendedName>
</protein>
<comment type="caution">
    <text evidence="2">The sequence shown here is derived from an EMBL/GenBank/DDBJ whole genome shotgun (WGS) entry which is preliminary data.</text>
</comment>
<feature type="transmembrane region" description="Helical" evidence="1">
    <location>
        <begin position="30"/>
        <end position="47"/>
    </location>
</feature>
<dbReference type="Proteomes" id="UP000193388">
    <property type="component" value="Unassembled WGS sequence"/>
</dbReference>